<dbReference type="CDD" id="cd08502">
    <property type="entry name" value="PBP2_NikA_DppA_OppA_like_16"/>
    <property type="match status" value="1"/>
</dbReference>
<dbReference type="PROSITE" id="PS51257">
    <property type="entry name" value="PROKAR_LIPOPROTEIN"/>
    <property type="match status" value="1"/>
</dbReference>
<gene>
    <name evidence="5" type="ORF">KB449_25680</name>
</gene>
<feature type="chain" id="PRO_5045565053" evidence="3">
    <location>
        <begin position="31"/>
        <end position="542"/>
    </location>
</feature>
<comment type="caution">
    <text evidence="5">The sequence shown here is derived from an EMBL/GenBank/DDBJ whole genome shotgun (WGS) entry which is preliminary data.</text>
</comment>
<feature type="signal peptide" evidence="3">
    <location>
        <begin position="1"/>
        <end position="30"/>
    </location>
</feature>
<keyword evidence="2 3" id="KW-0732">Signal</keyword>
<proteinExistence type="predicted"/>
<name>A0ABT6TR10_9BACL</name>
<dbReference type="PANTHER" id="PTHR30290">
    <property type="entry name" value="PERIPLASMIC BINDING COMPONENT OF ABC TRANSPORTER"/>
    <property type="match status" value="1"/>
</dbReference>
<evidence type="ECO:0000313" key="5">
    <source>
        <dbReference type="EMBL" id="MDI4648369.1"/>
    </source>
</evidence>
<keyword evidence="6" id="KW-1185">Reference proteome</keyword>
<dbReference type="SUPFAM" id="SSF53850">
    <property type="entry name" value="Periplasmic binding protein-like II"/>
    <property type="match status" value="1"/>
</dbReference>
<evidence type="ECO:0000256" key="1">
    <source>
        <dbReference type="ARBA" id="ARBA00004193"/>
    </source>
</evidence>
<dbReference type="InterPro" id="IPR039424">
    <property type="entry name" value="SBP_5"/>
</dbReference>
<dbReference type="InterPro" id="IPR023765">
    <property type="entry name" value="SBP_5_CS"/>
</dbReference>
<accession>A0ABT6TR10</accession>
<reference evidence="5" key="1">
    <citation type="submission" date="2023-04" db="EMBL/GenBank/DDBJ databases">
        <title>Comparative genomic analysis of Cohnella hashimotonis sp. nov., isolated from the International Space Station.</title>
        <authorList>
            <person name="Venkateswaran K."/>
            <person name="Simpson A."/>
        </authorList>
    </citation>
    <scope>NUCLEOTIDE SEQUENCE</scope>
    <source>
        <strain evidence="5">F6_2S_P_1</strain>
    </source>
</reference>
<sequence>MNKKYRNLLTALLVIALFAVYGCSSNNNNAGSSGSASAGASAGASTGTAASAEPAAADLATELRFPLAQQVPTLDPHLALNTNVYVTLNIFEGLFAFDANFKPVPMLAESYDLSEDGKTYTFHLRHGVKFHNGKEMKAEDVVASLNRWKSVTGRAQASLGDSEFKTKDEYTVELALGEPRNDILAQLSHVLNNAAIMPKEVVEAAGPDGVKEYIGTGPFKFVEWKQDQYVHVAKFDDYQPVSAEPSGLSGKKEAFLKDVYFDIVTDSATRFSSFLAGTYDYVDVSLDNLPQVQGLSDVKLNKNLGSDINLVFNKKSPLFSNVKYREAVAAVLDADEILLGTVNSPDLYRLNPSYMYPENKTWYSEAGKENYNQKNADKAKQLLQEAGYNGQEVTLLTTKELGGSFYNATIVVQKELESIGVKTKLDINDFATLLKKRADANAWDIYVGLFTMPSTPSQLLYLNPTYGFADDAKLAELTKQLTAASTDEEIKTANDALQQYEWEYLAAVKIGDTYSQSATRDKLTGLTTLAGYPNLANTKLAK</sequence>
<evidence type="ECO:0000313" key="6">
    <source>
        <dbReference type="Proteomes" id="UP001161691"/>
    </source>
</evidence>
<organism evidence="5 6">
    <name type="scientific">Cohnella hashimotonis</name>
    <dbReference type="NCBI Taxonomy" id="2826895"/>
    <lineage>
        <taxon>Bacteria</taxon>
        <taxon>Bacillati</taxon>
        <taxon>Bacillota</taxon>
        <taxon>Bacilli</taxon>
        <taxon>Bacillales</taxon>
        <taxon>Paenibacillaceae</taxon>
        <taxon>Cohnella</taxon>
    </lineage>
</organism>
<comment type="subcellular location">
    <subcellularLocation>
        <location evidence="1">Cell membrane</location>
        <topology evidence="1">Lipid-anchor</topology>
    </subcellularLocation>
</comment>
<dbReference type="Proteomes" id="UP001161691">
    <property type="component" value="Unassembled WGS sequence"/>
</dbReference>
<evidence type="ECO:0000256" key="3">
    <source>
        <dbReference type="SAM" id="SignalP"/>
    </source>
</evidence>
<evidence type="ECO:0000259" key="4">
    <source>
        <dbReference type="Pfam" id="PF00496"/>
    </source>
</evidence>
<dbReference type="RefSeq" id="WP_282911087.1">
    <property type="nucleotide sequence ID" value="NZ_JAGRPV010000001.1"/>
</dbReference>
<dbReference type="PROSITE" id="PS01040">
    <property type="entry name" value="SBP_BACTERIAL_5"/>
    <property type="match status" value="1"/>
</dbReference>
<dbReference type="Pfam" id="PF00496">
    <property type="entry name" value="SBP_bac_5"/>
    <property type="match status" value="1"/>
</dbReference>
<dbReference type="PANTHER" id="PTHR30290:SF38">
    <property type="entry name" value="D,D-DIPEPTIDE-BINDING PERIPLASMIC PROTEIN DDPA-RELATED"/>
    <property type="match status" value="1"/>
</dbReference>
<dbReference type="EMBL" id="JAGRPV010000001">
    <property type="protein sequence ID" value="MDI4648369.1"/>
    <property type="molecule type" value="Genomic_DNA"/>
</dbReference>
<feature type="domain" description="Solute-binding protein family 5" evidence="4">
    <location>
        <begin position="102"/>
        <end position="458"/>
    </location>
</feature>
<protein>
    <submittedName>
        <fullName evidence="5">ABC transporter substrate-binding protein</fullName>
    </submittedName>
</protein>
<dbReference type="Gene3D" id="3.40.190.10">
    <property type="entry name" value="Periplasmic binding protein-like II"/>
    <property type="match status" value="1"/>
</dbReference>
<dbReference type="Gene3D" id="3.10.105.10">
    <property type="entry name" value="Dipeptide-binding Protein, Domain 3"/>
    <property type="match status" value="1"/>
</dbReference>
<dbReference type="InterPro" id="IPR000914">
    <property type="entry name" value="SBP_5_dom"/>
</dbReference>
<evidence type="ECO:0000256" key="2">
    <source>
        <dbReference type="ARBA" id="ARBA00022729"/>
    </source>
</evidence>